<comment type="subcellular location">
    <subcellularLocation>
        <location evidence="1">Cell membrane</location>
        <topology evidence="1">Multi-pass membrane protein</topology>
    </subcellularLocation>
</comment>
<organism evidence="7 8">
    <name type="scientific">Coprobacter fastidiosus NSB1 = JCM 33896</name>
    <dbReference type="NCBI Taxonomy" id="1349822"/>
    <lineage>
        <taxon>Bacteria</taxon>
        <taxon>Pseudomonadati</taxon>
        <taxon>Bacteroidota</taxon>
        <taxon>Bacteroidia</taxon>
        <taxon>Bacteroidales</taxon>
        <taxon>Barnesiellaceae</taxon>
        <taxon>Coprobacter</taxon>
    </lineage>
</organism>
<evidence type="ECO:0000256" key="6">
    <source>
        <dbReference type="SAM" id="Phobius"/>
    </source>
</evidence>
<feature type="transmembrane region" description="Helical" evidence="6">
    <location>
        <begin position="245"/>
        <end position="267"/>
    </location>
</feature>
<sequence>MFLLWIKSIFAIHKGTIIFFYPDKLKKLLGSILKFFIPLLCGAALFWYLYSHLDMHQIGVILQSEINYFWIALSMIIGLMSHIFRALRWKLQLKTLGVDPSVKALTNAVFGMYAMNLLIPRVGEVWRCTYLARREKMSFTQVLGSIISERLCDTLTLVFLTVITFFLQMKVFRDFLRKFPTIEETLWRMITTPWLYICLLVMVGFLIWLFTKKTENRWVAKVKSIVKNLWYGFRTILRMKQVTMFLLYTVAIWFCYFLELYVCFFAFGSMQHLGVLAAMTLFVMGSLSMGIPVQGGVGPWHLAIIAALSIYGIGENIAGAFALVAHGSQMLLIILLGIYTLFSVSLEKKKDRSAGLADFVGSRRENDNY</sequence>
<name>A0A495VLA8_9BACT</name>
<feature type="transmembrane region" description="Helical" evidence="6">
    <location>
        <begin position="155"/>
        <end position="173"/>
    </location>
</feature>
<evidence type="ECO:0000256" key="1">
    <source>
        <dbReference type="ARBA" id="ARBA00004651"/>
    </source>
</evidence>
<gene>
    <name evidence="7" type="ORF">BC742_2251</name>
</gene>
<feature type="transmembrane region" description="Helical" evidence="6">
    <location>
        <begin position="298"/>
        <end position="314"/>
    </location>
</feature>
<keyword evidence="3 6" id="KW-0812">Transmembrane</keyword>
<feature type="transmembrane region" description="Helical" evidence="6">
    <location>
        <begin position="273"/>
        <end position="291"/>
    </location>
</feature>
<evidence type="ECO:0000256" key="3">
    <source>
        <dbReference type="ARBA" id="ARBA00022692"/>
    </source>
</evidence>
<evidence type="ECO:0008006" key="9">
    <source>
        <dbReference type="Google" id="ProtNLM"/>
    </source>
</evidence>
<dbReference type="GO" id="GO:0005886">
    <property type="term" value="C:plasma membrane"/>
    <property type="evidence" value="ECO:0007669"/>
    <property type="project" value="UniProtKB-SubCell"/>
</dbReference>
<dbReference type="EMBL" id="RBXN01000008">
    <property type="protein sequence ID" value="RKT50146.1"/>
    <property type="molecule type" value="Genomic_DNA"/>
</dbReference>
<dbReference type="Proteomes" id="UP000269493">
    <property type="component" value="Unassembled WGS sequence"/>
</dbReference>
<keyword evidence="5 6" id="KW-0472">Membrane</keyword>
<reference evidence="7 8" key="1">
    <citation type="submission" date="2018-10" db="EMBL/GenBank/DDBJ databases">
        <title>Genomic Encyclopedia of Archaeal and Bacterial Type Strains, Phase II (KMG-II): from individual species to whole genera.</title>
        <authorList>
            <person name="Goeker M."/>
        </authorList>
    </citation>
    <scope>NUCLEOTIDE SEQUENCE [LARGE SCALE GENOMIC DNA]</scope>
    <source>
        <strain evidence="7 8">NSB1</strain>
    </source>
</reference>
<feature type="transmembrane region" description="Helical" evidence="6">
    <location>
        <begin position="28"/>
        <end position="48"/>
    </location>
</feature>
<dbReference type="PANTHER" id="PTHR39087">
    <property type="entry name" value="UPF0104 MEMBRANE PROTEIN MJ1595"/>
    <property type="match status" value="1"/>
</dbReference>
<evidence type="ECO:0000313" key="7">
    <source>
        <dbReference type="EMBL" id="RKT50146.1"/>
    </source>
</evidence>
<dbReference type="OrthoDB" id="9812094at2"/>
<feature type="transmembrane region" description="Helical" evidence="6">
    <location>
        <begin position="193"/>
        <end position="211"/>
    </location>
</feature>
<dbReference type="Pfam" id="PF03706">
    <property type="entry name" value="LPG_synthase_TM"/>
    <property type="match status" value="1"/>
</dbReference>
<keyword evidence="4 6" id="KW-1133">Transmembrane helix</keyword>
<evidence type="ECO:0000256" key="4">
    <source>
        <dbReference type="ARBA" id="ARBA00022989"/>
    </source>
</evidence>
<dbReference type="AlphaFoldDB" id="A0A495VLA8"/>
<feature type="transmembrane region" description="Helical" evidence="6">
    <location>
        <begin position="68"/>
        <end position="87"/>
    </location>
</feature>
<dbReference type="PANTHER" id="PTHR39087:SF2">
    <property type="entry name" value="UPF0104 MEMBRANE PROTEIN MJ1595"/>
    <property type="match status" value="1"/>
</dbReference>
<protein>
    <recommendedName>
        <fullName evidence="9">Lysylphosphatidylglycerol synthase-like protein</fullName>
    </recommendedName>
</protein>
<keyword evidence="8" id="KW-1185">Reference proteome</keyword>
<accession>A0A495VLA8</accession>
<feature type="transmembrane region" description="Helical" evidence="6">
    <location>
        <begin position="320"/>
        <end position="342"/>
    </location>
</feature>
<evidence type="ECO:0000313" key="8">
    <source>
        <dbReference type="Proteomes" id="UP000269493"/>
    </source>
</evidence>
<keyword evidence="2" id="KW-1003">Cell membrane</keyword>
<comment type="caution">
    <text evidence="7">The sequence shown here is derived from an EMBL/GenBank/DDBJ whole genome shotgun (WGS) entry which is preliminary data.</text>
</comment>
<evidence type="ECO:0000256" key="2">
    <source>
        <dbReference type="ARBA" id="ARBA00022475"/>
    </source>
</evidence>
<proteinExistence type="predicted"/>
<dbReference type="NCBIfam" id="TIGR00374">
    <property type="entry name" value="flippase-like domain"/>
    <property type="match status" value="1"/>
</dbReference>
<dbReference type="InterPro" id="IPR022791">
    <property type="entry name" value="L-PG_synthase/AglD"/>
</dbReference>
<evidence type="ECO:0000256" key="5">
    <source>
        <dbReference type="ARBA" id="ARBA00023136"/>
    </source>
</evidence>